<keyword evidence="2" id="KW-1185">Reference proteome</keyword>
<gene>
    <name evidence="1" type="ordered locus">DaAHT2_2022</name>
</gene>
<dbReference type="RefSeq" id="WP_013164219.1">
    <property type="nucleotide sequence ID" value="NC_014216.1"/>
</dbReference>
<proteinExistence type="predicted"/>
<sequence length="877" mass="101364">MQIDTGQIVPPEQFVSLYNSSRLATRLDLGFHFREEELGRLSDALEAGQLVFLSGQAGVGKSRLALEVCRRFGAEHPEYEVLCVFGRNRDLWEDMQVQFRKPGRFLIFVDDANRINQFDYVVDLLQRQRSDQQIKVLATVRDYAFKKVQHVARPLGGGLEVELDPFRDEQIKKLITDEFGIKNYHYLERIASIARGNPRLAVMAAEIAKAGTLGSIQDVSALYDSYFSSVWEDLKDDCVDLRRADIMRVAAIVSFFKAVDRANEEMMKSIEGAFGITPAVFWELATHLHELELLDMFENEVVRVSDQVLGTYLFYLATFKETALDFGALLSHFFPKLRYRIVDSINPVLDAFDSERSIDSMRPHVDRVWSEYTKAGDEESFLHLLDVFGFVKCTDTLIWARDRIDELAHDPLGVPDITYEKDKNTLPSPSILSVLRSFVFAGEEDFRIALNLILDYFVKQPSKIPLLLRLLIDDYGFSVDSYLRNFEVQGAVVDALWKRVEQGDALFSRVFIAVANDYLGTSFETRTMKDSRHLLISRFDLPAIPELAVLRKSIWERLFTLYEDEALRQDVLEVISRYSTDPFRVSNSEVINDDTKHLLPFLASTLDPSSYRDCSIMHAYLDLLENNDLEVQKSLRDRYQNETYLLADILLSDWPEKRSLKLSFAEYEQYKHERLKEYTAKFSFDDYARFFEHCLDIRELPGKNRNEYLLQNGVLSALLLLAERDVDLFEQVMMHYLERQDPLQLRSPHALVQKLVERIGYERTLKLLQGADYPTKKRWLFSIHEVLPVSLVNEKVLTDLYELYETAERGDLPFGMEYLLKYIPLDSQVVTKVVATVLEKTKKEPDNAYTLMVLFEPRTEATKRLLDLLAADLDLGL</sequence>
<reference evidence="2" key="1">
    <citation type="submission" date="2010-02" db="EMBL/GenBank/DDBJ databases">
        <title>Complete sequence of Desulfurivibrio alkaliphilus AHT2.</title>
        <authorList>
            <consortium name="US DOE Joint Genome Institute"/>
            <person name="Pitluck S."/>
            <person name="Chertkov O."/>
            <person name="Detter J.C."/>
            <person name="Han C."/>
            <person name="Tapia R."/>
            <person name="Larimer F."/>
            <person name="Land M."/>
            <person name="Hauser L."/>
            <person name="Kyrpides N."/>
            <person name="Mikhailova N."/>
            <person name="Sorokin D.Y."/>
            <person name="Muyzer G."/>
            <person name="Woyke T."/>
        </authorList>
    </citation>
    <scope>NUCLEOTIDE SEQUENCE [LARGE SCALE GENOMIC DNA]</scope>
    <source>
        <strain evidence="2">DSM 19089 / UNIQEM U267 / AHT2</strain>
    </source>
</reference>
<organism evidence="1 2">
    <name type="scientific">Desulfurivibrio alkaliphilus (strain DSM 19089 / UNIQEM U267 / AHT2)</name>
    <dbReference type="NCBI Taxonomy" id="589865"/>
    <lineage>
        <taxon>Bacteria</taxon>
        <taxon>Pseudomonadati</taxon>
        <taxon>Thermodesulfobacteriota</taxon>
        <taxon>Desulfobulbia</taxon>
        <taxon>Desulfobulbales</taxon>
        <taxon>Desulfobulbaceae</taxon>
        <taxon>Desulfurivibrio</taxon>
    </lineage>
</organism>
<dbReference type="InParanoid" id="D6Z5G2"/>
<dbReference type="STRING" id="589865.DaAHT2_2022"/>
<dbReference type="Gene3D" id="3.40.50.300">
    <property type="entry name" value="P-loop containing nucleotide triphosphate hydrolases"/>
    <property type="match status" value="1"/>
</dbReference>
<evidence type="ECO:0000313" key="2">
    <source>
        <dbReference type="Proteomes" id="UP000001508"/>
    </source>
</evidence>
<dbReference type="SUPFAM" id="SSF52540">
    <property type="entry name" value="P-loop containing nucleoside triphosphate hydrolases"/>
    <property type="match status" value="1"/>
</dbReference>
<dbReference type="Proteomes" id="UP000001508">
    <property type="component" value="Chromosome"/>
</dbReference>
<dbReference type="KEGG" id="dak:DaAHT2_2022"/>
<name>D6Z5G2_DESAT</name>
<dbReference type="AlphaFoldDB" id="D6Z5G2"/>
<accession>D6Z5G2</accession>
<dbReference type="HOGENOM" id="CLU_007117_0_0_7"/>
<evidence type="ECO:0000313" key="1">
    <source>
        <dbReference type="EMBL" id="ADH86699.1"/>
    </source>
</evidence>
<dbReference type="OrthoDB" id="5377673at2"/>
<dbReference type="InterPro" id="IPR027417">
    <property type="entry name" value="P-loop_NTPase"/>
</dbReference>
<dbReference type="EMBL" id="CP001940">
    <property type="protein sequence ID" value="ADH86699.1"/>
    <property type="molecule type" value="Genomic_DNA"/>
</dbReference>
<protein>
    <submittedName>
        <fullName evidence="1">Uncharacterized protein</fullName>
    </submittedName>
</protein>
<dbReference type="eggNOG" id="COG0470">
    <property type="taxonomic scope" value="Bacteria"/>
</dbReference>